<feature type="region of interest" description="Disordered" evidence="8">
    <location>
        <begin position="469"/>
        <end position="535"/>
    </location>
</feature>
<dbReference type="PROSITE" id="PS50076">
    <property type="entry name" value="DNAJ_2"/>
    <property type="match status" value="1"/>
</dbReference>
<dbReference type="VEuPathDB" id="FungiDB:PV09_08499"/>
<dbReference type="PANTHER" id="PTHR44140">
    <property type="entry name" value="LD25575P"/>
    <property type="match status" value="1"/>
</dbReference>
<dbReference type="PROSITE" id="PS50293">
    <property type="entry name" value="TPR_REGION"/>
    <property type="match status" value="1"/>
</dbReference>
<feature type="repeat" description="TPR" evidence="7">
    <location>
        <begin position="67"/>
        <end position="100"/>
    </location>
</feature>
<dbReference type="InterPro" id="IPR019734">
    <property type="entry name" value="TPR_rpt"/>
</dbReference>
<dbReference type="STRING" id="253628.A0A0D2A0I2"/>
<dbReference type="PROSITE" id="PS50005">
    <property type="entry name" value="TPR"/>
    <property type="match status" value="1"/>
</dbReference>
<feature type="chain" id="PRO_5002238155" description="Tetratricopeptide repeat and J domain-containing co-chaperone DNJ1" evidence="9">
    <location>
        <begin position="22"/>
        <end position="535"/>
    </location>
</feature>
<evidence type="ECO:0000256" key="8">
    <source>
        <dbReference type="SAM" id="MobiDB-lite"/>
    </source>
</evidence>
<keyword evidence="3" id="KW-0677">Repeat</keyword>
<feature type="compositionally biased region" description="Gly residues" evidence="8">
    <location>
        <begin position="501"/>
        <end position="535"/>
    </location>
</feature>
<dbReference type="Pfam" id="PF13174">
    <property type="entry name" value="TPR_6"/>
    <property type="match status" value="1"/>
</dbReference>
<dbReference type="OrthoDB" id="1726119at2759"/>
<dbReference type="InterPro" id="IPR051727">
    <property type="entry name" value="DnaJ_C3_Co-chaperones"/>
</dbReference>
<evidence type="ECO:0000313" key="12">
    <source>
        <dbReference type="Proteomes" id="UP000053259"/>
    </source>
</evidence>
<dbReference type="SUPFAM" id="SSF46565">
    <property type="entry name" value="Chaperone J-domain"/>
    <property type="match status" value="1"/>
</dbReference>
<keyword evidence="4 7" id="KW-0802">TPR repeat</keyword>
<feature type="signal peptide" evidence="9">
    <location>
        <begin position="1"/>
        <end position="21"/>
    </location>
</feature>
<organism evidence="11 12">
    <name type="scientific">Verruconis gallopava</name>
    <dbReference type="NCBI Taxonomy" id="253628"/>
    <lineage>
        <taxon>Eukaryota</taxon>
        <taxon>Fungi</taxon>
        <taxon>Dikarya</taxon>
        <taxon>Ascomycota</taxon>
        <taxon>Pezizomycotina</taxon>
        <taxon>Dothideomycetes</taxon>
        <taxon>Pleosporomycetidae</taxon>
        <taxon>Venturiales</taxon>
        <taxon>Sympoventuriaceae</taxon>
        <taxon>Verruconis</taxon>
    </lineage>
</organism>
<dbReference type="HOGENOM" id="CLU_015935_0_1_1"/>
<sequence>MRTFAKLALGAYLLTYPFVSALGPSDISADTPISQLLQSAKAQLATGNAQDALTYYDVAISRDPKNYLALFNRGAAYLSLGKNQQARRDFDKVLQLRPDFEGALIQRAKLKARHGEWEEAEADYRAAGKGKDSPEVAQLHEAQGAAILARKSADKGHWEDCVQQSGVAIMVAAGDASLRKLRARCRFERGEVAEGISDLQHVLALNTGDTEPHLKISALQFYALGETDTGLAQLRKCLQSDPEEKECKKLMRREKALDKSIKKLKSLLEKKQNVAATKLLTGTGDEPGLLQEVKQDVEAHRADGLIHIASANGLYMWLLDTTCEAYLDMKSKKGDAYCQEALQHNPKSLPGLLFKYRRHMDAEEFDAAIGALNEAKETHGNSEKIQNLLNEAQVLLKRSKQKDYYKVLGVPRDADEREIKKAMRREAKKYHPDKAASQGISKEEAEKRMAAVNEAYEVLSDPELRARFDRGDDPNDPMQQQGNPFQGSPFGPGGHQFVFRQGGGGRSGGGGFQFQGFPGGGFPGGGFPGGFPFGA</sequence>
<gene>
    <name evidence="11" type="ORF">PV09_08499</name>
</gene>
<dbReference type="FunFam" id="1.10.287.110:FF:000083">
    <property type="entry name" value="DnaJ and TPR domain protein"/>
    <property type="match status" value="1"/>
</dbReference>
<evidence type="ECO:0000256" key="6">
    <source>
        <dbReference type="ARBA" id="ARBA00073740"/>
    </source>
</evidence>
<keyword evidence="2 9" id="KW-0732">Signal</keyword>
<evidence type="ECO:0000256" key="9">
    <source>
        <dbReference type="SAM" id="SignalP"/>
    </source>
</evidence>
<evidence type="ECO:0000256" key="7">
    <source>
        <dbReference type="PROSITE-ProRule" id="PRU00339"/>
    </source>
</evidence>
<evidence type="ECO:0000313" key="11">
    <source>
        <dbReference type="EMBL" id="KIV99829.1"/>
    </source>
</evidence>
<protein>
    <recommendedName>
        <fullName evidence="6">Tetratricopeptide repeat and J domain-containing co-chaperone DNJ1</fullName>
    </recommendedName>
</protein>
<accession>A0A0D2A0I2</accession>
<dbReference type="Gene3D" id="1.25.40.10">
    <property type="entry name" value="Tetratricopeptide repeat domain"/>
    <property type="match status" value="1"/>
</dbReference>
<dbReference type="CDD" id="cd06257">
    <property type="entry name" value="DnaJ"/>
    <property type="match status" value="1"/>
</dbReference>
<name>A0A0D2A0I2_9PEZI</name>
<dbReference type="Gene3D" id="1.10.287.110">
    <property type="entry name" value="DnaJ domain"/>
    <property type="match status" value="1"/>
</dbReference>
<dbReference type="SMART" id="SM00271">
    <property type="entry name" value="DnaJ"/>
    <property type="match status" value="1"/>
</dbReference>
<dbReference type="SMART" id="SM00028">
    <property type="entry name" value="TPR"/>
    <property type="match status" value="3"/>
</dbReference>
<reference evidence="11 12" key="1">
    <citation type="submission" date="2015-01" db="EMBL/GenBank/DDBJ databases">
        <title>The Genome Sequence of Ochroconis gallopava CBS43764.</title>
        <authorList>
            <consortium name="The Broad Institute Genomics Platform"/>
            <person name="Cuomo C."/>
            <person name="de Hoog S."/>
            <person name="Gorbushina A."/>
            <person name="Stielow B."/>
            <person name="Teixiera M."/>
            <person name="Abouelleil A."/>
            <person name="Chapman S.B."/>
            <person name="Priest M."/>
            <person name="Young S.K."/>
            <person name="Wortman J."/>
            <person name="Nusbaum C."/>
            <person name="Birren B."/>
        </authorList>
    </citation>
    <scope>NUCLEOTIDE SEQUENCE [LARGE SCALE GENOMIC DNA]</scope>
    <source>
        <strain evidence="11 12">CBS 43764</strain>
    </source>
</reference>
<dbReference type="EMBL" id="KN847570">
    <property type="protein sequence ID" value="KIV99829.1"/>
    <property type="molecule type" value="Genomic_DNA"/>
</dbReference>
<dbReference type="GO" id="GO:0034975">
    <property type="term" value="P:protein folding in endoplasmic reticulum"/>
    <property type="evidence" value="ECO:0007669"/>
    <property type="project" value="TreeGrafter"/>
</dbReference>
<dbReference type="Pfam" id="PF00515">
    <property type="entry name" value="TPR_1"/>
    <property type="match status" value="1"/>
</dbReference>
<dbReference type="AlphaFoldDB" id="A0A0D2A0I2"/>
<dbReference type="PANTHER" id="PTHR44140:SF2">
    <property type="entry name" value="LD25575P"/>
    <property type="match status" value="1"/>
</dbReference>
<dbReference type="InterPro" id="IPR036869">
    <property type="entry name" value="J_dom_sf"/>
</dbReference>
<dbReference type="GeneID" id="27316472"/>
<dbReference type="RefSeq" id="XP_016209699.1">
    <property type="nucleotide sequence ID" value="XM_016362414.1"/>
</dbReference>
<comment type="subcellular location">
    <subcellularLocation>
        <location evidence="1">Endoplasmic reticulum lumen</location>
    </subcellularLocation>
</comment>
<proteinExistence type="predicted"/>
<evidence type="ECO:0000256" key="5">
    <source>
        <dbReference type="ARBA" id="ARBA00022824"/>
    </source>
</evidence>
<evidence type="ECO:0000256" key="2">
    <source>
        <dbReference type="ARBA" id="ARBA00022729"/>
    </source>
</evidence>
<keyword evidence="5" id="KW-0256">Endoplasmic reticulum</keyword>
<feature type="domain" description="J" evidence="10">
    <location>
        <begin position="403"/>
        <end position="472"/>
    </location>
</feature>
<dbReference type="InterPro" id="IPR011990">
    <property type="entry name" value="TPR-like_helical_dom_sf"/>
</dbReference>
<dbReference type="GO" id="GO:0005788">
    <property type="term" value="C:endoplasmic reticulum lumen"/>
    <property type="evidence" value="ECO:0007669"/>
    <property type="project" value="UniProtKB-SubCell"/>
</dbReference>
<dbReference type="InParanoid" id="A0A0D2A0I2"/>
<keyword evidence="12" id="KW-1185">Reference proteome</keyword>
<dbReference type="SUPFAM" id="SSF48452">
    <property type="entry name" value="TPR-like"/>
    <property type="match status" value="2"/>
</dbReference>
<dbReference type="InterPro" id="IPR001623">
    <property type="entry name" value="DnaJ_domain"/>
</dbReference>
<dbReference type="Proteomes" id="UP000053259">
    <property type="component" value="Unassembled WGS sequence"/>
</dbReference>
<dbReference type="FunFam" id="1.25.40.10:FF:000224">
    <property type="entry name" value="DnaJ and TPR domain protein"/>
    <property type="match status" value="1"/>
</dbReference>
<dbReference type="GO" id="GO:0051787">
    <property type="term" value="F:misfolded protein binding"/>
    <property type="evidence" value="ECO:0007669"/>
    <property type="project" value="TreeGrafter"/>
</dbReference>
<evidence type="ECO:0000256" key="4">
    <source>
        <dbReference type="ARBA" id="ARBA00022803"/>
    </source>
</evidence>
<evidence type="ECO:0000256" key="1">
    <source>
        <dbReference type="ARBA" id="ARBA00004319"/>
    </source>
</evidence>
<evidence type="ECO:0000256" key="3">
    <source>
        <dbReference type="ARBA" id="ARBA00022737"/>
    </source>
</evidence>
<dbReference type="PRINTS" id="PR00625">
    <property type="entry name" value="JDOMAIN"/>
</dbReference>
<evidence type="ECO:0000259" key="10">
    <source>
        <dbReference type="PROSITE" id="PS50076"/>
    </source>
</evidence>
<dbReference type="GO" id="GO:0051087">
    <property type="term" value="F:protein-folding chaperone binding"/>
    <property type="evidence" value="ECO:0007669"/>
    <property type="project" value="TreeGrafter"/>
</dbReference>
<dbReference type="Pfam" id="PF00226">
    <property type="entry name" value="DnaJ"/>
    <property type="match status" value="1"/>
</dbReference>
<feature type="compositionally biased region" description="Polar residues" evidence="8">
    <location>
        <begin position="477"/>
        <end position="486"/>
    </location>
</feature>